<organism evidence="2 3">
    <name type="scientific">Rhizomicrobium palustre</name>
    <dbReference type="NCBI Taxonomy" id="189966"/>
    <lineage>
        <taxon>Bacteria</taxon>
        <taxon>Pseudomonadati</taxon>
        <taxon>Pseudomonadota</taxon>
        <taxon>Alphaproteobacteria</taxon>
        <taxon>Micropepsales</taxon>
        <taxon>Micropepsaceae</taxon>
        <taxon>Rhizomicrobium</taxon>
    </lineage>
</organism>
<name>A0A846N2C8_9PROT</name>
<evidence type="ECO:0000313" key="3">
    <source>
        <dbReference type="Proteomes" id="UP000570514"/>
    </source>
</evidence>
<dbReference type="EMBL" id="JAASRM010000001">
    <property type="protein sequence ID" value="NIK89659.1"/>
    <property type="molecule type" value="Genomic_DNA"/>
</dbReference>
<accession>A0A846N2C8</accession>
<evidence type="ECO:0000313" key="2">
    <source>
        <dbReference type="EMBL" id="NIK89659.1"/>
    </source>
</evidence>
<feature type="signal peptide" evidence="1">
    <location>
        <begin position="1"/>
        <end position="23"/>
    </location>
</feature>
<protein>
    <submittedName>
        <fullName evidence="2">Uncharacterized protein</fullName>
    </submittedName>
</protein>
<dbReference type="AlphaFoldDB" id="A0A846N2C8"/>
<evidence type="ECO:0000256" key="1">
    <source>
        <dbReference type="SAM" id="SignalP"/>
    </source>
</evidence>
<sequence>MKLGHLVVAAVLTALAISRPVYAGGGSDNHMGQTMSQDQFNTLSDYADRAKRLTKEDKAKGKTLESLLAEDRAAVATLVKTLPLNCEVTDAIRSAEGPDTINGKKVDTITYEASCSNGMGYFLVTQEPEKPYGFSCFSVDATRQADIKAGRKPTAVCGLPASADMKKFAANILSKTGKTCTLKQYRYIGQNSANHTEFVEYACEDGKGYISVAGLPGANIPIHVETCAESASRGLPCKLSDNGAPAVSLKTFRDAMAEKKIACTADDSTTRLIGRENAQKRYVVEFQCHEQPGGLVAFIPLGDSTAPFETLDCAAAFKRGALCALPGNR</sequence>
<keyword evidence="1" id="KW-0732">Signal</keyword>
<dbReference type="Proteomes" id="UP000570514">
    <property type="component" value="Unassembled WGS sequence"/>
</dbReference>
<comment type="caution">
    <text evidence="2">The sequence shown here is derived from an EMBL/GenBank/DDBJ whole genome shotgun (WGS) entry which is preliminary data.</text>
</comment>
<dbReference type="RefSeq" id="WP_167083729.1">
    <property type="nucleotide sequence ID" value="NZ_BAAADC010000001.1"/>
</dbReference>
<keyword evidence="3" id="KW-1185">Reference proteome</keyword>
<feature type="chain" id="PRO_5032465603" evidence="1">
    <location>
        <begin position="24"/>
        <end position="329"/>
    </location>
</feature>
<proteinExistence type="predicted"/>
<gene>
    <name evidence="2" type="ORF">FHS83_002977</name>
</gene>
<reference evidence="2 3" key="1">
    <citation type="submission" date="2020-03" db="EMBL/GenBank/DDBJ databases">
        <title>Genomic Encyclopedia of Type Strains, Phase IV (KMG-IV): sequencing the most valuable type-strain genomes for metagenomic binning, comparative biology and taxonomic classification.</title>
        <authorList>
            <person name="Goeker M."/>
        </authorList>
    </citation>
    <scope>NUCLEOTIDE SEQUENCE [LARGE SCALE GENOMIC DNA]</scope>
    <source>
        <strain evidence="2 3">DSM 19867</strain>
    </source>
</reference>